<feature type="transmembrane region" description="Helical" evidence="8">
    <location>
        <begin position="342"/>
        <end position="367"/>
    </location>
</feature>
<dbReference type="OrthoDB" id="5839at2759"/>
<evidence type="ECO:0000256" key="1">
    <source>
        <dbReference type="ARBA" id="ARBA00002411"/>
    </source>
</evidence>
<keyword evidence="4" id="KW-0547">Nucleotide-binding</keyword>
<dbReference type="PANTHER" id="PTHR21231:SF7">
    <property type="entry name" value="GPN-LOOP GTPASE 3"/>
    <property type="match status" value="1"/>
</dbReference>
<keyword evidence="5" id="KW-0378">Hydrolase</keyword>
<evidence type="ECO:0000313" key="9">
    <source>
        <dbReference type="EMBL" id="VDM17006.1"/>
    </source>
</evidence>
<dbReference type="EMBL" id="UYWX01000100">
    <property type="protein sequence ID" value="VDM17006.1"/>
    <property type="molecule type" value="Genomic_DNA"/>
</dbReference>
<evidence type="ECO:0000313" key="10">
    <source>
        <dbReference type="Proteomes" id="UP000274429"/>
    </source>
</evidence>
<evidence type="ECO:0000256" key="5">
    <source>
        <dbReference type="ARBA" id="ARBA00022801"/>
    </source>
</evidence>
<dbReference type="InterPro" id="IPR027417">
    <property type="entry name" value="P-loop_NTPase"/>
</dbReference>
<keyword evidence="6" id="KW-0342">GTP-binding</keyword>
<dbReference type="CDD" id="cd17872">
    <property type="entry name" value="GPN3"/>
    <property type="match status" value="1"/>
</dbReference>
<proteinExistence type="inferred from homology"/>
<keyword evidence="8" id="KW-0472">Membrane</keyword>
<evidence type="ECO:0000256" key="3">
    <source>
        <dbReference type="ARBA" id="ARBA00014587"/>
    </source>
</evidence>
<keyword evidence="8" id="KW-1133">Transmembrane helix</keyword>
<dbReference type="AlphaFoldDB" id="A0A0R3WJF0"/>
<evidence type="ECO:0000256" key="7">
    <source>
        <dbReference type="ARBA" id="ARBA00029702"/>
    </source>
</evidence>
<gene>
    <name evidence="9" type="ORF">TTAC_LOCUS799</name>
</gene>
<reference evidence="11" key="1">
    <citation type="submission" date="2017-02" db="UniProtKB">
        <authorList>
            <consortium name="WormBaseParasite"/>
        </authorList>
    </citation>
    <scope>IDENTIFICATION</scope>
</reference>
<evidence type="ECO:0000256" key="2">
    <source>
        <dbReference type="ARBA" id="ARBA00005290"/>
    </source>
</evidence>
<sequence>MPRYGQLVVGPAGCGKSTYCATIQRHCETIRRSCRVVNLDPAAEYFEYTPSADIRDLIQVDDTMQDDELNLGPNGGLIFCMEYLCQNLNWLDEALGEDELDYILFDCPGQIELYTHLSVFPRLVEYLHQKWDFHVVSVFILDARFLVDGSHFLSGILSALSAMVCLGTPHVNVMTKLDMLSENKQKLISSRYLQPELDDLCETSSDEETDAKAALPRRFSRLTRSLAGLVERYSLVQFQPLNRDKEETIEDLLLQIDQCLQYGEDNEPMNRFFDQAERDLAGDENGDILFCSKVFPAGVQLGPRYAIVLVTVASVTVILYIMESLLKQVSQSLDRHERLKSLSLLLETFAHAFTGSVFWIAFLVELLEPRSLRFVAESAFFSALVAVSMDIDHFIAAGSISINVSVNCAALSLPGRPFLHWSGCLVVLVVALFVGSFMAKHHLFTVPCLARQIVDAGWVTLVAWTSHQLRDSLRRGLWLWPPPRSLLSPLGYLHTPPLPLPLAYPLALASLLALLCFAPLKPFDWSIFSTHISLHETYKVSLV</sequence>
<reference evidence="9 10" key="2">
    <citation type="submission" date="2018-11" db="EMBL/GenBank/DDBJ databases">
        <authorList>
            <consortium name="Pathogen Informatics"/>
        </authorList>
    </citation>
    <scope>NUCLEOTIDE SEQUENCE [LARGE SCALE GENOMIC DNA]</scope>
</reference>
<feature type="transmembrane region" description="Helical" evidence="8">
    <location>
        <begin position="305"/>
        <end position="322"/>
    </location>
</feature>
<evidence type="ECO:0000256" key="8">
    <source>
        <dbReference type="SAM" id="Phobius"/>
    </source>
</evidence>
<feature type="transmembrane region" description="Helical" evidence="8">
    <location>
        <begin position="418"/>
        <end position="439"/>
    </location>
</feature>
<dbReference type="Proteomes" id="UP000274429">
    <property type="component" value="Unassembled WGS sequence"/>
</dbReference>
<name>A0A0R3WJF0_HYDTA</name>
<accession>A0A0R3WJF0</accession>
<keyword evidence="10" id="KW-1185">Reference proteome</keyword>
<dbReference type="WBParaSite" id="TTAC_0000079801-mRNA-1">
    <property type="protein sequence ID" value="TTAC_0000079801-mRNA-1"/>
    <property type="gene ID" value="TTAC_0000079801"/>
</dbReference>
<dbReference type="Pfam" id="PF03029">
    <property type="entry name" value="ATP_bind_1"/>
    <property type="match status" value="1"/>
</dbReference>
<dbReference type="GO" id="GO:0005525">
    <property type="term" value="F:GTP binding"/>
    <property type="evidence" value="ECO:0007669"/>
    <property type="project" value="UniProtKB-KW"/>
</dbReference>
<protein>
    <recommendedName>
        <fullName evidence="3">GPN-loop GTPase 3</fullName>
    </recommendedName>
    <alternativeName>
        <fullName evidence="7">ATP-binding domain 1 family member C</fullName>
    </alternativeName>
</protein>
<organism evidence="11">
    <name type="scientific">Hydatigena taeniaeformis</name>
    <name type="common">Feline tapeworm</name>
    <name type="synonym">Taenia taeniaeformis</name>
    <dbReference type="NCBI Taxonomy" id="6205"/>
    <lineage>
        <taxon>Eukaryota</taxon>
        <taxon>Metazoa</taxon>
        <taxon>Spiralia</taxon>
        <taxon>Lophotrochozoa</taxon>
        <taxon>Platyhelminthes</taxon>
        <taxon>Cestoda</taxon>
        <taxon>Eucestoda</taxon>
        <taxon>Cyclophyllidea</taxon>
        <taxon>Taeniidae</taxon>
        <taxon>Hydatigera</taxon>
    </lineage>
</organism>
<comment type="similarity">
    <text evidence="2">Belongs to the GPN-loop GTPase family.</text>
</comment>
<comment type="function">
    <text evidence="1">Small GTPase required for proper localization of RNA polymerase II (RNAPII). May act at an RNAP assembly step prior to nuclear import.</text>
</comment>
<evidence type="ECO:0000313" key="11">
    <source>
        <dbReference type="WBParaSite" id="TTAC_0000079801-mRNA-1"/>
    </source>
</evidence>
<keyword evidence="8" id="KW-0812">Transmembrane</keyword>
<dbReference type="STRING" id="6205.A0A0R3WJF0"/>
<feature type="transmembrane region" description="Helical" evidence="8">
    <location>
        <begin position="379"/>
        <end position="406"/>
    </location>
</feature>
<dbReference type="Gene3D" id="3.40.50.300">
    <property type="entry name" value="P-loop containing nucleotide triphosphate hydrolases"/>
    <property type="match status" value="1"/>
</dbReference>
<feature type="transmembrane region" description="Helical" evidence="8">
    <location>
        <begin position="502"/>
        <end position="520"/>
    </location>
</feature>
<evidence type="ECO:0000256" key="6">
    <source>
        <dbReference type="ARBA" id="ARBA00023134"/>
    </source>
</evidence>
<dbReference type="InterPro" id="IPR004130">
    <property type="entry name" value="Gpn"/>
</dbReference>
<dbReference type="InterPro" id="IPR030228">
    <property type="entry name" value="Gpn3"/>
</dbReference>
<dbReference type="GO" id="GO:0003924">
    <property type="term" value="F:GTPase activity"/>
    <property type="evidence" value="ECO:0007669"/>
    <property type="project" value="TreeGrafter"/>
</dbReference>
<evidence type="ECO:0000256" key="4">
    <source>
        <dbReference type="ARBA" id="ARBA00022741"/>
    </source>
</evidence>
<dbReference type="PANTHER" id="PTHR21231">
    <property type="entry name" value="XPA-BINDING PROTEIN 1-RELATED"/>
    <property type="match status" value="1"/>
</dbReference>
<dbReference type="SUPFAM" id="SSF52540">
    <property type="entry name" value="P-loop containing nucleoside triphosphate hydrolases"/>
    <property type="match status" value="1"/>
</dbReference>